<dbReference type="EMBL" id="JBHRSP010000029">
    <property type="protein sequence ID" value="MFC3074956.1"/>
    <property type="molecule type" value="Genomic_DNA"/>
</dbReference>
<comment type="caution">
    <text evidence="1">The sequence shown here is derived from an EMBL/GenBank/DDBJ whole genome shotgun (WGS) entry which is preliminary data.</text>
</comment>
<dbReference type="Proteomes" id="UP001595377">
    <property type="component" value="Unassembled WGS sequence"/>
</dbReference>
<dbReference type="RefSeq" id="WP_257315621.1">
    <property type="nucleotide sequence ID" value="NZ_JANFDG010000013.1"/>
</dbReference>
<evidence type="ECO:0000313" key="1">
    <source>
        <dbReference type="EMBL" id="MFC3074956.1"/>
    </source>
</evidence>
<reference evidence="2" key="1">
    <citation type="journal article" date="2019" name="Int. J. Syst. Evol. Microbiol.">
        <title>The Global Catalogue of Microorganisms (GCM) 10K type strain sequencing project: providing services to taxonomists for standard genome sequencing and annotation.</title>
        <authorList>
            <consortium name="The Broad Institute Genomics Platform"/>
            <consortium name="The Broad Institute Genome Sequencing Center for Infectious Disease"/>
            <person name="Wu L."/>
            <person name="Ma J."/>
        </authorList>
    </citation>
    <scope>NUCLEOTIDE SEQUENCE [LARGE SCALE GENOMIC DNA]</scope>
    <source>
        <strain evidence="2">KCTC 52677</strain>
    </source>
</reference>
<keyword evidence="2" id="KW-1185">Reference proteome</keyword>
<evidence type="ECO:0000313" key="2">
    <source>
        <dbReference type="Proteomes" id="UP001595377"/>
    </source>
</evidence>
<proteinExistence type="predicted"/>
<gene>
    <name evidence="1" type="ORF">ACFOHH_17735</name>
</gene>
<name>A0ABV7DJ17_9HYPH</name>
<accession>A0ABV7DJ17</accession>
<organism evidence="1 2">
    <name type="scientific">Shinella pollutisoli</name>
    <dbReference type="NCBI Taxonomy" id="2250594"/>
    <lineage>
        <taxon>Bacteria</taxon>
        <taxon>Pseudomonadati</taxon>
        <taxon>Pseudomonadota</taxon>
        <taxon>Alphaproteobacteria</taxon>
        <taxon>Hyphomicrobiales</taxon>
        <taxon>Rhizobiaceae</taxon>
        <taxon>Shinella</taxon>
    </lineage>
</organism>
<sequence length="98" mass="10910">MTLWTCIHCGAVERLTFFPDGCSSCGGPMESEDRRTTFAEEPEIPFEVYHLAAEGDAAATIDLWHAGAPRSAYRQDVLDELLLRNRHEQLVALFGEVA</sequence>
<protein>
    <submittedName>
        <fullName evidence="1">Uncharacterized protein</fullName>
    </submittedName>
</protein>